<gene>
    <name evidence="2" type="ORF">A3A78_00225</name>
</gene>
<reference evidence="2 3" key="1">
    <citation type="journal article" date="2016" name="Nat. Commun.">
        <title>Thousands of microbial genomes shed light on interconnected biogeochemical processes in an aquifer system.</title>
        <authorList>
            <person name="Anantharaman K."/>
            <person name="Brown C.T."/>
            <person name="Hug L.A."/>
            <person name="Sharon I."/>
            <person name="Castelle C.J."/>
            <person name="Probst A.J."/>
            <person name="Thomas B.C."/>
            <person name="Singh A."/>
            <person name="Wilkins M.J."/>
            <person name="Karaoz U."/>
            <person name="Brodie E.L."/>
            <person name="Williams K.H."/>
            <person name="Hubbard S.S."/>
            <person name="Banfield J.F."/>
        </authorList>
    </citation>
    <scope>NUCLEOTIDE SEQUENCE [LARGE SCALE GENOMIC DNA]</scope>
</reference>
<proteinExistence type="predicted"/>
<evidence type="ECO:0000313" key="3">
    <source>
        <dbReference type="Proteomes" id="UP000176504"/>
    </source>
</evidence>
<feature type="transmembrane region" description="Helical" evidence="1">
    <location>
        <begin position="12"/>
        <end position="32"/>
    </location>
</feature>
<keyword evidence="1" id="KW-1133">Transmembrane helix</keyword>
<name>A0A1F4VDP9_UNCKA</name>
<feature type="transmembrane region" description="Helical" evidence="1">
    <location>
        <begin position="72"/>
        <end position="97"/>
    </location>
</feature>
<keyword evidence="1" id="KW-0472">Membrane</keyword>
<organism evidence="2 3">
    <name type="scientific">candidate division WWE3 bacterium RIFCSPLOWO2_01_FULL_41_18</name>
    <dbReference type="NCBI Taxonomy" id="1802625"/>
    <lineage>
        <taxon>Bacteria</taxon>
        <taxon>Katanobacteria</taxon>
    </lineage>
</organism>
<keyword evidence="1" id="KW-0812">Transmembrane</keyword>
<dbReference type="Proteomes" id="UP000176504">
    <property type="component" value="Unassembled WGS sequence"/>
</dbReference>
<accession>A0A1F4VDP9</accession>
<feature type="transmembrane region" description="Helical" evidence="1">
    <location>
        <begin position="103"/>
        <end position="121"/>
    </location>
</feature>
<dbReference type="AlphaFoldDB" id="A0A1F4VDP9"/>
<evidence type="ECO:0000313" key="2">
    <source>
        <dbReference type="EMBL" id="OGC55372.1"/>
    </source>
</evidence>
<dbReference type="EMBL" id="MEVI01000002">
    <property type="protein sequence ID" value="OGC55372.1"/>
    <property type="molecule type" value="Genomic_DNA"/>
</dbReference>
<evidence type="ECO:0000256" key="1">
    <source>
        <dbReference type="SAM" id="Phobius"/>
    </source>
</evidence>
<sequence length="137" mass="16072">MASEQTLEKGIYYLVLLFFSLTFYLLFVSYFGNLELGMFLRVVLTLLASGACLFFIDILAQTFLYQDFLWKLSYLALIVVLSYIGFSFLMPAYSFLLNNSLEVSAKVITVIHLYLLLYWIYRNVKKFFIMIWNIDLA</sequence>
<protein>
    <submittedName>
        <fullName evidence="2">Uncharacterized protein</fullName>
    </submittedName>
</protein>
<feature type="transmembrane region" description="Helical" evidence="1">
    <location>
        <begin position="38"/>
        <end position="60"/>
    </location>
</feature>
<comment type="caution">
    <text evidence="2">The sequence shown here is derived from an EMBL/GenBank/DDBJ whole genome shotgun (WGS) entry which is preliminary data.</text>
</comment>